<evidence type="ECO:0000256" key="1">
    <source>
        <dbReference type="SAM" id="Phobius"/>
    </source>
</evidence>
<accession>J3LQY3</accession>
<proteinExistence type="predicted"/>
<evidence type="ECO:0000313" key="2">
    <source>
        <dbReference type="EnsemblPlants" id="OB03G34590.1"/>
    </source>
</evidence>
<keyword evidence="1" id="KW-0812">Transmembrane</keyword>
<keyword evidence="1" id="KW-1133">Transmembrane helix</keyword>
<sequence>MAIYNADGSVDRLILHRRPFPPLTMLTVAIAPALELSCLVITTAMTRAPLLPCHNCCCFSSN</sequence>
<reference evidence="2" key="2">
    <citation type="submission" date="2013-04" db="UniProtKB">
        <authorList>
            <consortium name="EnsemblPlants"/>
        </authorList>
    </citation>
    <scope>IDENTIFICATION</scope>
</reference>
<dbReference type="EnsemblPlants" id="OB03G34590.1">
    <property type="protein sequence ID" value="OB03G34590.1"/>
    <property type="gene ID" value="OB03G34590"/>
</dbReference>
<dbReference type="AlphaFoldDB" id="J3LQY3"/>
<protein>
    <submittedName>
        <fullName evidence="2">Uncharacterized protein</fullName>
    </submittedName>
</protein>
<dbReference type="Proteomes" id="UP000006038">
    <property type="component" value="Chromosome 3"/>
</dbReference>
<dbReference type="HOGENOM" id="CLU_2907694_0_0_1"/>
<evidence type="ECO:0000313" key="3">
    <source>
        <dbReference type="Proteomes" id="UP000006038"/>
    </source>
</evidence>
<keyword evidence="3" id="KW-1185">Reference proteome</keyword>
<name>J3LQY3_ORYBR</name>
<organism evidence="2">
    <name type="scientific">Oryza brachyantha</name>
    <name type="common">malo sina</name>
    <dbReference type="NCBI Taxonomy" id="4533"/>
    <lineage>
        <taxon>Eukaryota</taxon>
        <taxon>Viridiplantae</taxon>
        <taxon>Streptophyta</taxon>
        <taxon>Embryophyta</taxon>
        <taxon>Tracheophyta</taxon>
        <taxon>Spermatophyta</taxon>
        <taxon>Magnoliopsida</taxon>
        <taxon>Liliopsida</taxon>
        <taxon>Poales</taxon>
        <taxon>Poaceae</taxon>
        <taxon>BOP clade</taxon>
        <taxon>Oryzoideae</taxon>
        <taxon>Oryzeae</taxon>
        <taxon>Oryzinae</taxon>
        <taxon>Oryza</taxon>
    </lineage>
</organism>
<reference evidence="2" key="1">
    <citation type="journal article" date="2013" name="Nat. Commun.">
        <title>Whole-genome sequencing of Oryza brachyantha reveals mechanisms underlying Oryza genome evolution.</title>
        <authorList>
            <person name="Chen J."/>
            <person name="Huang Q."/>
            <person name="Gao D."/>
            <person name="Wang J."/>
            <person name="Lang Y."/>
            <person name="Liu T."/>
            <person name="Li B."/>
            <person name="Bai Z."/>
            <person name="Luis Goicoechea J."/>
            <person name="Liang C."/>
            <person name="Chen C."/>
            <person name="Zhang W."/>
            <person name="Sun S."/>
            <person name="Liao Y."/>
            <person name="Zhang X."/>
            <person name="Yang L."/>
            <person name="Song C."/>
            <person name="Wang M."/>
            <person name="Shi J."/>
            <person name="Liu G."/>
            <person name="Liu J."/>
            <person name="Zhou H."/>
            <person name="Zhou W."/>
            <person name="Yu Q."/>
            <person name="An N."/>
            <person name="Chen Y."/>
            <person name="Cai Q."/>
            <person name="Wang B."/>
            <person name="Liu B."/>
            <person name="Min J."/>
            <person name="Huang Y."/>
            <person name="Wu H."/>
            <person name="Li Z."/>
            <person name="Zhang Y."/>
            <person name="Yin Y."/>
            <person name="Song W."/>
            <person name="Jiang J."/>
            <person name="Jackson S.A."/>
            <person name="Wing R.A."/>
            <person name="Wang J."/>
            <person name="Chen M."/>
        </authorList>
    </citation>
    <scope>NUCLEOTIDE SEQUENCE [LARGE SCALE GENOMIC DNA]</scope>
    <source>
        <strain evidence="2">cv. IRGC 101232</strain>
    </source>
</reference>
<keyword evidence="1" id="KW-0472">Membrane</keyword>
<dbReference type="Gramene" id="OB03G34590.1">
    <property type="protein sequence ID" value="OB03G34590.1"/>
    <property type="gene ID" value="OB03G34590"/>
</dbReference>
<feature type="transmembrane region" description="Helical" evidence="1">
    <location>
        <begin position="20"/>
        <end position="41"/>
    </location>
</feature>